<sequence length="678" mass="73448">MLLQSEDDNPSEVGLNSVFAKLSKTNLSEKTVIENNFRFKPAPVSEKVTCMSMSSSHAAIVVGDNKSVSTWGHGEDGALGIEEHLISNFDPLSPAPVTSINCQVKQVSCGAEFTLMLTTEGQVYSCGSGAFGKLGLGDKTDKPLPTLIESLWNIQAIAAGGDHALALTNRGVLYQWGLECADEVLTQSIAVPTKVGKIANVKVTSVACGTHHSVCVANGVWYTGIAFAWGRGSHGRLGLGHRQNLFVPRLIGELYDTSKFVRQASAGGKHTGFLTVDGEVFTCGNNAFGQLGYFTTSGDSDVPRKVCLGKNNTGDEIRAKELCCNEDYTMVLTNDGDVMLWGKCYYGSKLEDPIPFDVNSSACTDLAGSDQDWSIRDVTTCHVPSGKTFIELVVALTDTNNLFFCAGIQSESDCQAMEDRTPQIRCNKTHLTSLCSVGSVLVSMDQHGKAYYVDIWWWLLRLLSPNRQTMPADVIHALFSKLNESDTEHLPPVEFTAITFFGSIMEVEASLNTFLFCSNIGDVFSWSPIVDGNVVHHKELNGEIIVHIACGASHLAALSDSGLLFTCGDGRSGQLGLGTFQSTPMFQLVPLTEFDRVQTVCCGWTSTSILTENGKVSYGPGYIFFEVYFPILSCLCLSELVQPSILTDKTWTVLFLGQALNKGIKIKNKAAITYMCTS</sequence>
<dbReference type="AlphaFoldDB" id="A0A9W9YZ13"/>
<dbReference type="PANTHER" id="PTHR22870:SF466">
    <property type="entry name" value="ANKYRIN REPEAT-CONTAINING PROTEIN"/>
    <property type="match status" value="1"/>
</dbReference>
<dbReference type="Proteomes" id="UP001163046">
    <property type="component" value="Unassembled WGS sequence"/>
</dbReference>
<dbReference type="InterPro" id="IPR051210">
    <property type="entry name" value="Ub_ligase/GEF_domain"/>
</dbReference>
<feature type="repeat" description="RCC1" evidence="2">
    <location>
        <begin position="171"/>
        <end position="219"/>
    </location>
</feature>
<dbReference type="SUPFAM" id="SSF50985">
    <property type="entry name" value="RCC1/BLIP-II"/>
    <property type="match status" value="2"/>
</dbReference>
<feature type="repeat" description="RCC1" evidence="2">
    <location>
        <begin position="121"/>
        <end position="170"/>
    </location>
</feature>
<dbReference type="Gene3D" id="2.130.10.30">
    <property type="entry name" value="Regulator of chromosome condensation 1/beta-lactamase-inhibitor protein II"/>
    <property type="match status" value="3"/>
</dbReference>
<accession>A0A9W9YZ13</accession>
<dbReference type="PROSITE" id="PS00626">
    <property type="entry name" value="RCC1_2"/>
    <property type="match status" value="3"/>
</dbReference>
<feature type="domain" description="RCC1-like" evidence="3">
    <location>
        <begin position="45"/>
        <end position="343"/>
    </location>
</feature>
<evidence type="ECO:0000256" key="2">
    <source>
        <dbReference type="PROSITE-ProRule" id="PRU00235"/>
    </source>
</evidence>
<keyword evidence="1" id="KW-0677">Repeat</keyword>
<dbReference type="EMBL" id="MU826837">
    <property type="protein sequence ID" value="KAJ7372228.1"/>
    <property type="molecule type" value="Genomic_DNA"/>
</dbReference>
<reference evidence="4" key="1">
    <citation type="submission" date="2023-01" db="EMBL/GenBank/DDBJ databases">
        <title>Genome assembly of the deep-sea coral Lophelia pertusa.</title>
        <authorList>
            <person name="Herrera S."/>
            <person name="Cordes E."/>
        </authorList>
    </citation>
    <scope>NUCLEOTIDE SEQUENCE</scope>
    <source>
        <strain evidence="4">USNM1676648</strain>
        <tissue evidence="4">Polyp</tissue>
    </source>
</reference>
<dbReference type="PANTHER" id="PTHR22870">
    <property type="entry name" value="REGULATOR OF CHROMOSOME CONDENSATION"/>
    <property type="match status" value="1"/>
</dbReference>
<dbReference type="InterPro" id="IPR058923">
    <property type="entry name" value="RCC1-like_dom"/>
</dbReference>
<organism evidence="4 5">
    <name type="scientific">Desmophyllum pertusum</name>
    <dbReference type="NCBI Taxonomy" id="174260"/>
    <lineage>
        <taxon>Eukaryota</taxon>
        <taxon>Metazoa</taxon>
        <taxon>Cnidaria</taxon>
        <taxon>Anthozoa</taxon>
        <taxon>Hexacorallia</taxon>
        <taxon>Scleractinia</taxon>
        <taxon>Caryophylliina</taxon>
        <taxon>Caryophylliidae</taxon>
        <taxon>Desmophyllum</taxon>
    </lineage>
</organism>
<evidence type="ECO:0000313" key="4">
    <source>
        <dbReference type="EMBL" id="KAJ7372228.1"/>
    </source>
</evidence>
<feature type="repeat" description="RCC1" evidence="2">
    <location>
        <begin position="66"/>
        <end position="120"/>
    </location>
</feature>
<protein>
    <recommendedName>
        <fullName evidence="3">RCC1-like domain-containing protein</fullName>
    </recommendedName>
</protein>
<feature type="repeat" description="RCC1" evidence="2">
    <location>
        <begin position="224"/>
        <end position="277"/>
    </location>
</feature>
<dbReference type="InterPro" id="IPR009091">
    <property type="entry name" value="RCC1/BLIP-II"/>
</dbReference>
<dbReference type="PROSITE" id="PS50012">
    <property type="entry name" value="RCC1_3"/>
    <property type="match status" value="6"/>
</dbReference>
<evidence type="ECO:0000256" key="1">
    <source>
        <dbReference type="ARBA" id="ARBA00022737"/>
    </source>
</evidence>
<dbReference type="Pfam" id="PF00415">
    <property type="entry name" value="RCC1"/>
    <property type="match status" value="1"/>
</dbReference>
<evidence type="ECO:0000259" key="3">
    <source>
        <dbReference type="Pfam" id="PF25390"/>
    </source>
</evidence>
<comment type="caution">
    <text evidence="4">The sequence shown here is derived from an EMBL/GenBank/DDBJ whole genome shotgun (WGS) entry which is preliminary data.</text>
</comment>
<dbReference type="InterPro" id="IPR000408">
    <property type="entry name" value="Reg_chr_condens"/>
</dbReference>
<dbReference type="OrthoDB" id="10256179at2759"/>
<feature type="repeat" description="RCC1" evidence="2">
    <location>
        <begin position="562"/>
        <end position="613"/>
    </location>
</feature>
<feature type="repeat" description="RCC1" evidence="2">
    <location>
        <begin position="278"/>
        <end position="335"/>
    </location>
</feature>
<dbReference type="Pfam" id="PF25390">
    <property type="entry name" value="WD40_RLD"/>
    <property type="match status" value="1"/>
</dbReference>
<keyword evidence="5" id="KW-1185">Reference proteome</keyword>
<name>A0A9W9YZ13_9CNID</name>
<proteinExistence type="predicted"/>
<gene>
    <name evidence="4" type="ORF">OS493_019672</name>
</gene>
<dbReference type="PRINTS" id="PR00633">
    <property type="entry name" value="RCCNDNSATION"/>
</dbReference>
<evidence type="ECO:0000313" key="5">
    <source>
        <dbReference type="Proteomes" id="UP001163046"/>
    </source>
</evidence>